<dbReference type="Gene3D" id="3.40.50.720">
    <property type="entry name" value="NAD(P)-binding Rossmann-like Domain"/>
    <property type="match status" value="1"/>
</dbReference>
<dbReference type="SUPFAM" id="SSF51735">
    <property type="entry name" value="NAD(P)-binding Rossmann-fold domains"/>
    <property type="match status" value="1"/>
</dbReference>
<dbReference type="GO" id="GO:0005737">
    <property type="term" value="C:cytoplasm"/>
    <property type="evidence" value="ECO:0007669"/>
    <property type="project" value="TreeGrafter"/>
</dbReference>
<dbReference type="RefSeq" id="WP_255133032.1">
    <property type="nucleotide sequence ID" value="NZ_JANDBC010000001.1"/>
</dbReference>
<reference evidence="2" key="1">
    <citation type="submission" date="2022-06" db="EMBL/GenBank/DDBJ databases">
        <title>Gracilimonas sp. CAU 1638 isolated from sea sediment.</title>
        <authorList>
            <person name="Kim W."/>
        </authorList>
    </citation>
    <scope>NUCLEOTIDE SEQUENCE</scope>
    <source>
        <strain evidence="2">CAU 1638</strain>
    </source>
</reference>
<dbReference type="AlphaFoldDB" id="A0A9X2RCA7"/>
<dbReference type="InterPro" id="IPR036291">
    <property type="entry name" value="NAD(P)-bd_dom_sf"/>
</dbReference>
<gene>
    <name evidence="2" type="ORF">NM125_03820</name>
</gene>
<comment type="caution">
    <text evidence="2">The sequence shown here is derived from an EMBL/GenBank/DDBJ whole genome shotgun (WGS) entry which is preliminary data.</text>
</comment>
<dbReference type="Pfam" id="PF01370">
    <property type="entry name" value="Epimerase"/>
    <property type="match status" value="1"/>
</dbReference>
<accession>A0A9X2RCA7</accession>
<dbReference type="InterPro" id="IPR001509">
    <property type="entry name" value="Epimerase_deHydtase"/>
</dbReference>
<evidence type="ECO:0000259" key="1">
    <source>
        <dbReference type="Pfam" id="PF01370"/>
    </source>
</evidence>
<dbReference type="EMBL" id="JANDBC010000001">
    <property type="protein sequence ID" value="MCP9290711.1"/>
    <property type="molecule type" value="Genomic_DNA"/>
</dbReference>
<dbReference type="PANTHER" id="PTHR48079">
    <property type="entry name" value="PROTEIN YEEZ"/>
    <property type="match status" value="1"/>
</dbReference>
<evidence type="ECO:0000313" key="2">
    <source>
        <dbReference type="EMBL" id="MCP9290711.1"/>
    </source>
</evidence>
<proteinExistence type="predicted"/>
<dbReference type="GO" id="GO:0004029">
    <property type="term" value="F:aldehyde dehydrogenase (NAD+) activity"/>
    <property type="evidence" value="ECO:0007669"/>
    <property type="project" value="TreeGrafter"/>
</dbReference>
<dbReference type="InterPro" id="IPR051783">
    <property type="entry name" value="NAD(P)-dependent_oxidoreduct"/>
</dbReference>
<keyword evidence="3" id="KW-1185">Reference proteome</keyword>
<dbReference type="Proteomes" id="UP001139125">
    <property type="component" value="Unassembled WGS sequence"/>
</dbReference>
<evidence type="ECO:0000313" key="3">
    <source>
        <dbReference type="Proteomes" id="UP001139125"/>
    </source>
</evidence>
<feature type="domain" description="NAD-dependent epimerase/dehydratase" evidence="1">
    <location>
        <begin position="9"/>
        <end position="210"/>
    </location>
</feature>
<protein>
    <recommendedName>
        <fullName evidence="1">NAD-dependent epimerase/dehydratase domain-containing protein</fullName>
    </recommendedName>
</protein>
<organism evidence="2 3">
    <name type="scientific">Gracilimonas sediminicola</name>
    <dbReference type="NCBI Taxonomy" id="2952158"/>
    <lineage>
        <taxon>Bacteria</taxon>
        <taxon>Pseudomonadati</taxon>
        <taxon>Balneolota</taxon>
        <taxon>Balneolia</taxon>
        <taxon>Balneolales</taxon>
        <taxon>Balneolaceae</taxon>
        <taxon>Gracilimonas</taxon>
    </lineage>
</organism>
<dbReference type="PANTHER" id="PTHR48079:SF6">
    <property type="entry name" value="NAD(P)-BINDING DOMAIN-CONTAINING PROTEIN-RELATED"/>
    <property type="match status" value="1"/>
</dbReference>
<sequence>MNSDKNSSVLIVGCGWVGKKLGEKLINDGFTVYGTTRSSSNFSELNEAGIKPVKLELPAKSLSEIRLPEVDSVLISISPGRGENRDEYPTVIGQLSQVLAERNVQVLMYSSTSAYGNATNEVKETDAVPDRNSENTMVAAEGELLEHIPEAVILRLCGLYGEDRHPAKYMAGRTDIADGDAPVNLVHRDDVIQVTQKVISENIRGEIFNVCSDSHPSRAEIYTVIAERLGLKKPTFVEGGADGKIVSSKKLKDRFDLEFLHPDPIEFLAG</sequence>
<name>A0A9X2RCA7_9BACT</name>